<gene>
    <name evidence="1" type="ORF">MSAN_00456000</name>
</gene>
<dbReference type="InterPro" id="IPR032675">
    <property type="entry name" value="LRR_dom_sf"/>
</dbReference>
<evidence type="ECO:0000313" key="1">
    <source>
        <dbReference type="EMBL" id="KAF7375669.1"/>
    </source>
</evidence>
<dbReference type="EMBL" id="JACAZH010000002">
    <property type="protein sequence ID" value="KAF7375669.1"/>
    <property type="molecule type" value="Genomic_DNA"/>
</dbReference>
<comment type="caution">
    <text evidence="1">The sequence shown here is derived from an EMBL/GenBank/DDBJ whole genome shotgun (WGS) entry which is preliminary data.</text>
</comment>
<dbReference type="OrthoDB" id="2895363at2759"/>
<protein>
    <submittedName>
        <fullName evidence="1">F-box domain-containing protein</fullName>
    </submittedName>
</protein>
<dbReference type="Proteomes" id="UP000623467">
    <property type="component" value="Unassembled WGS sequence"/>
</dbReference>
<dbReference type="PANTHER" id="PTHR38926">
    <property type="entry name" value="F-BOX DOMAIN CONTAINING PROTEIN, EXPRESSED"/>
    <property type="match status" value="1"/>
</dbReference>
<evidence type="ECO:0000313" key="2">
    <source>
        <dbReference type="Proteomes" id="UP000623467"/>
    </source>
</evidence>
<dbReference type="AlphaFoldDB" id="A0A8H7DHJ6"/>
<keyword evidence="2" id="KW-1185">Reference proteome</keyword>
<dbReference type="PANTHER" id="PTHR38926:SF5">
    <property type="entry name" value="F-BOX AND LEUCINE-RICH REPEAT PROTEIN 6"/>
    <property type="match status" value="1"/>
</dbReference>
<dbReference type="Gene3D" id="3.80.10.10">
    <property type="entry name" value="Ribonuclease Inhibitor"/>
    <property type="match status" value="1"/>
</dbReference>
<name>A0A8H7DHJ6_9AGAR</name>
<accession>A0A8H7DHJ6</accession>
<dbReference type="SUPFAM" id="SSF52047">
    <property type="entry name" value="RNI-like"/>
    <property type="match status" value="1"/>
</dbReference>
<proteinExistence type="predicted"/>
<dbReference type="Gene3D" id="1.20.1280.50">
    <property type="match status" value="1"/>
</dbReference>
<sequence>MPPTVDNKEQGIHSLPAELICAIFSLIHASRSSPDEKPAALSPVHILNRVCRLWREISQDLPELWTDIRIFHCRTGLPEMLDQYIRRSSSLQLDILLDIPLDVAGKQFVGFWAIILKLWSVAYRWRTLCIITTANNFAHIQANIGCKMVPRLESLQLRVSHAVPSGEIPPSISFSSMSALKSLVLHGIALQNSEVSSFVDQLERLDVNATSTVILLQLAEQFETLSPETQAISRLRYLSLRGSLPPLGVAADSAIKSYTSSLTSLYLGNFDRGDIHALCDVLSASALKELSLDDLSGSCWDDFTGALSVRTIEFPSLRTLKLARIRGYTMHGPGYLAVAFPFLERLSLLHVDCSTFLSSLSKADPIFWPRLNNLTVDNANYRTLRSVVEARSALGCPLASLEVDTPKIIDSSSLHWLQNHVSLKRNLRAA</sequence>
<organism evidence="1 2">
    <name type="scientific">Mycena sanguinolenta</name>
    <dbReference type="NCBI Taxonomy" id="230812"/>
    <lineage>
        <taxon>Eukaryota</taxon>
        <taxon>Fungi</taxon>
        <taxon>Dikarya</taxon>
        <taxon>Basidiomycota</taxon>
        <taxon>Agaricomycotina</taxon>
        <taxon>Agaricomycetes</taxon>
        <taxon>Agaricomycetidae</taxon>
        <taxon>Agaricales</taxon>
        <taxon>Marasmiineae</taxon>
        <taxon>Mycenaceae</taxon>
        <taxon>Mycena</taxon>
    </lineage>
</organism>
<reference evidence="1" key="1">
    <citation type="submission" date="2020-05" db="EMBL/GenBank/DDBJ databases">
        <title>Mycena genomes resolve the evolution of fungal bioluminescence.</title>
        <authorList>
            <person name="Tsai I.J."/>
        </authorList>
    </citation>
    <scope>NUCLEOTIDE SEQUENCE</scope>
    <source>
        <strain evidence="1">160909Yilan</strain>
    </source>
</reference>